<sequence length="1315" mass="142977">MLLDNTFVISPDQTSLSANAAQNGIWFAEQLSPDGYLFNLAEYLSLQGDLDTTLFLDTLRWLANEIQAPRARLVPRTAGLQVEIAPHFEGEIPLIDFSDHADPMAAATTWMQTDLKDHKRGLWRAALIRLNARHHLWYHCAHHVLLDGHSGGLIARRCAEIYTARLRGETPPPSGLAPADVLLEAERGYSDGKRAGRDRDYWAEKLAALPDPVTLSTGGTRTGGVICASRRLSIEDSNRLRAFSAQTGISLPQVMVSAFAGYVHRMTGAQDLVLAMPVLGRLSRSERAVAMMAANAVALRFDFSREISFAELVRQGGQTMMGALRHQKYRFEQVRRDLGLTRADQQVATIAVNFEPFDYTLHFGPVPARVTNLSNGSVDDLTAFIFDRGDGQGLVLTLNANPGLYSRAEVEGHLERLHLFLRGMVTRPDDAVRAAAIYLPDEQEKIAAWSDGGPAPTGASWLDAFDSQRKEAPDRIAVHDGVQRLTYDGLDAVASRIAQALLRRGVVRGNIVALLLDRTVLLPAAILALHRIGATYLPLDPYAPEKRNALILETAAPNLVLMPADRTGTAPAGMVESLVLGADLFTDAPADWPNDAQPRTAGDLAYVIFTSGSTGQPKGVDIGHGALWALLAAMRDAIGLDAATRWLAVTTIAFDIATLEMLLPLSVGGTVEIAQRHETLDPDLLNARIETSDVTHLQATPSLWSLALEAKGSALRSLTKLVGGETLPGDLARRLVTGGPLFNVYGPTETTIWSSLARITPDTAAHPSVGRPLAGERIFVLDRFGTPAPVGTIGEIWIGGVGLAQGYHARTDLTGERFIETTLGRVYRTGDLGRWTDTGTLEHFGRIDFQIKVRGHRIETGEVEAVMRQFDTINDAVVVKPDNHDHLLGYFCSTDPVEIPSLETYLRARLPDYMVPHVFIRIPAIPQTTNGKRDLKALPPITPARGTCGRAAAEPLSPTERHLLDRVRDALNRQDVGIDDDFFQLGGTSLSAARLIAGLRRDYGSDIALATVFANPGLRRLAAEIDSACAADPLSPVLDLRKADDDAPTVFCLHPVLGIGWGYSALIQTLPQKVGICALQSPALTGPDNWPDLRSMARDYVARIQAVQPEGPYFLLGWSFGGLAAQEIAHQLETQGERIAYLCLLDAFPFQPETAACTQATRVQQTLAFLGEAPDPAIRTLDALAEKLVTRPEIEALRATLGNDRFETRIRDVVEANLDLARRHVPGRVNAPIIDICATQGKSAAIDTLLDWRGNPWGPHSRAGTRRINLDCGHDDMLGPLSVAAFSPCLRAALNRHGAAQTLMAKKSERDAQFV</sequence>
<dbReference type="Gene3D" id="3.40.50.12780">
    <property type="entry name" value="N-terminal domain of ligase-like"/>
    <property type="match status" value="1"/>
</dbReference>
<dbReference type="InterPro" id="IPR001031">
    <property type="entry name" value="Thioesterase"/>
</dbReference>
<evidence type="ECO:0000256" key="1">
    <source>
        <dbReference type="ARBA" id="ARBA00022450"/>
    </source>
</evidence>
<dbReference type="InterPro" id="IPR000873">
    <property type="entry name" value="AMP-dep_synth/lig_dom"/>
</dbReference>
<dbReference type="InterPro" id="IPR036736">
    <property type="entry name" value="ACP-like_sf"/>
</dbReference>
<dbReference type="InterPro" id="IPR023213">
    <property type="entry name" value="CAT-like_dom_sf"/>
</dbReference>
<dbReference type="Pfam" id="PF00550">
    <property type="entry name" value="PP-binding"/>
    <property type="match status" value="1"/>
</dbReference>
<keyword evidence="2" id="KW-0597">Phosphoprotein</keyword>
<dbReference type="PROSITE" id="PS00455">
    <property type="entry name" value="AMP_BINDING"/>
    <property type="match status" value="1"/>
</dbReference>
<feature type="domain" description="Carrier" evidence="3">
    <location>
        <begin position="954"/>
        <end position="1029"/>
    </location>
</feature>
<dbReference type="InterPro" id="IPR042099">
    <property type="entry name" value="ANL_N_sf"/>
</dbReference>
<dbReference type="InterPro" id="IPR020806">
    <property type="entry name" value="PKS_PP-bd"/>
</dbReference>
<dbReference type="PANTHER" id="PTHR45527">
    <property type="entry name" value="NONRIBOSOMAL PEPTIDE SYNTHETASE"/>
    <property type="match status" value="1"/>
</dbReference>
<evidence type="ECO:0000256" key="2">
    <source>
        <dbReference type="ARBA" id="ARBA00022553"/>
    </source>
</evidence>
<dbReference type="SUPFAM" id="SSF53474">
    <property type="entry name" value="alpha/beta-Hydrolases"/>
    <property type="match status" value="1"/>
</dbReference>
<dbReference type="InterPro" id="IPR009081">
    <property type="entry name" value="PP-bd_ACP"/>
</dbReference>
<dbReference type="NCBIfam" id="TIGR01733">
    <property type="entry name" value="AA-adenyl-dom"/>
    <property type="match status" value="1"/>
</dbReference>
<organism evidence="4 5">
    <name type="scientific">Pseudosulfitobacter pseudonitzschiae</name>
    <dbReference type="NCBI Taxonomy" id="1402135"/>
    <lineage>
        <taxon>Bacteria</taxon>
        <taxon>Pseudomonadati</taxon>
        <taxon>Pseudomonadota</taxon>
        <taxon>Alphaproteobacteria</taxon>
        <taxon>Rhodobacterales</taxon>
        <taxon>Roseobacteraceae</taxon>
        <taxon>Pseudosulfitobacter</taxon>
    </lineage>
</organism>
<dbReference type="SUPFAM" id="SSF52777">
    <property type="entry name" value="CoA-dependent acyltransferases"/>
    <property type="match status" value="2"/>
</dbReference>
<accession>A0A221K495</accession>
<dbReference type="Gene3D" id="3.40.50.1820">
    <property type="entry name" value="alpha/beta hydrolase"/>
    <property type="match status" value="1"/>
</dbReference>
<dbReference type="InterPro" id="IPR029058">
    <property type="entry name" value="AB_hydrolase_fold"/>
</dbReference>
<dbReference type="SUPFAM" id="SSF56801">
    <property type="entry name" value="Acetyl-CoA synthetase-like"/>
    <property type="match status" value="1"/>
</dbReference>
<dbReference type="Proteomes" id="UP000199754">
    <property type="component" value="Chromosome"/>
</dbReference>
<evidence type="ECO:0000259" key="3">
    <source>
        <dbReference type="PROSITE" id="PS50075"/>
    </source>
</evidence>
<dbReference type="GO" id="GO:0005829">
    <property type="term" value="C:cytosol"/>
    <property type="evidence" value="ECO:0007669"/>
    <property type="project" value="TreeGrafter"/>
</dbReference>
<dbReference type="PROSITE" id="PS50075">
    <property type="entry name" value="CARRIER"/>
    <property type="match status" value="1"/>
</dbReference>
<dbReference type="GO" id="GO:0009239">
    <property type="term" value="P:enterobactin biosynthetic process"/>
    <property type="evidence" value="ECO:0007669"/>
    <property type="project" value="TreeGrafter"/>
</dbReference>
<dbReference type="Gene3D" id="3.30.300.30">
    <property type="match status" value="1"/>
</dbReference>
<protein>
    <submittedName>
        <fullName evidence="4">Dimodular nonribosomal peptide synthase</fullName>
    </submittedName>
</protein>
<keyword evidence="1" id="KW-0596">Phosphopantetheine</keyword>
<dbReference type="Pfam" id="PF00668">
    <property type="entry name" value="Condensation"/>
    <property type="match status" value="1"/>
</dbReference>
<dbReference type="RefSeq" id="WP_162791863.1">
    <property type="nucleotide sequence ID" value="NZ_CP022415.1"/>
</dbReference>
<dbReference type="Gene3D" id="3.30.559.30">
    <property type="entry name" value="Nonribosomal peptide synthetase, condensation domain"/>
    <property type="match status" value="1"/>
</dbReference>
<dbReference type="GO" id="GO:0009366">
    <property type="term" value="C:enterobactin synthetase complex"/>
    <property type="evidence" value="ECO:0007669"/>
    <property type="project" value="TreeGrafter"/>
</dbReference>
<dbReference type="GO" id="GO:0047527">
    <property type="term" value="F:2,3-dihydroxybenzoate-serine ligase activity"/>
    <property type="evidence" value="ECO:0007669"/>
    <property type="project" value="TreeGrafter"/>
</dbReference>
<dbReference type="GO" id="GO:0043041">
    <property type="term" value="P:amino acid activation for nonribosomal peptide biosynthetic process"/>
    <property type="evidence" value="ECO:0007669"/>
    <property type="project" value="TreeGrafter"/>
</dbReference>
<dbReference type="InterPro" id="IPR010071">
    <property type="entry name" value="AA_adenyl_dom"/>
</dbReference>
<dbReference type="SUPFAM" id="SSF47336">
    <property type="entry name" value="ACP-like"/>
    <property type="match status" value="1"/>
</dbReference>
<dbReference type="Pfam" id="PF00975">
    <property type="entry name" value="Thioesterase"/>
    <property type="match status" value="1"/>
</dbReference>
<reference evidence="4 5" key="1">
    <citation type="submission" date="2017-07" db="EMBL/GenBank/DDBJ databases">
        <title>Genome Sequence of Sulfitobacter pseudonitzschiae Strain SMR1 Isolated from a culture of the Diatom Skeletonema marinoi.</title>
        <authorList>
            <person name="Topel M."/>
            <person name="Pinder M.I.M."/>
            <person name="Johansson O.N."/>
            <person name="Kourtchenko O."/>
            <person name="Godhe A."/>
            <person name="Clarke A.K."/>
        </authorList>
    </citation>
    <scope>NUCLEOTIDE SEQUENCE [LARGE SCALE GENOMIC DNA]</scope>
    <source>
        <strain evidence="4 5">SMR1</strain>
    </source>
</reference>
<name>A0A221K495_9RHOB</name>
<dbReference type="PANTHER" id="PTHR45527:SF1">
    <property type="entry name" value="FATTY ACID SYNTHASE"/>
    <property type="match status" value="1"/>
</dbReference>
<dbReference type="SMART" id="SM00823">
    <property type="entry name" value="PKS_PP"/>
    <property type="match status" value="1"/>
</dbReference>
<keyword evidence="5" id="KW-1185">Reference proteome</keyword>
<gene>
    <name evidence="4" type="primary">dhbF</name>
    <name evidence="4" type="ORF">SULPSESMR1_03056</name>
</gene>
<dbReference type="Pfam" id="PF00501">
    <property type="entry name" value="AMP-binding"/>
    <property type="match status" value="1"/>
</dbReference>
<dbReference type="GO" id="GO:0031177">
    <property type="term" value="F:phosphopantetheine binding"/>
    <property type="evidence" value="ECO:0007669"/>
    <property type="project" value="InterPro"/>
</dbReference>
<dbReference type="EMBL" id="CP022415">
    <property type="protein sequence ID" value="ASM73834.1"/>
    <property type="molecule type" value="Genomic_DNA"/>
</dbReference>
<evidence type="ECO:0000313" key="4">
    <source>
        <dbReference type="EMBL" id="ASM73834.1"/>
    </source>
</evidence>
<dbReference type="InterPro" id="IPR045851">
    <property type="entry name" value="AMP-bd_C_sf"/>
</dbReference>
<dbReference type="InterPro" id="IPR001242">
    <property type="entry name" value="Condensation_dom"/>
</dbReference>
<dbReference type="KEGG" id="spse:SULPSESMR1_03056"/>
<evidence type="ECO:0000313" key="5">
    <source>
        <dbReference type="Proteomes" id="UP000199754"/>
    </source>
</evidence>
<proteinExistence type="predicted"/>
<dbReference type="InterPro" id="IPR020845">
    <property type="entry name" value="AMP-binding_CS"/>
</dbReference>
<dbReference type="Gene3D" id="3.30.559.10">
    <property type="entry name" value="Chloramphenicol acetyltransferase-like domain"/>
    <property type="match status" value="1"/>
</dbReference>